<reference evidence="2" key="1">
    <citation type="journal article" date="2019" name="Int. J. Syst. Evol. Microbiol.">
        <title>The Global Catalogue of Microorganisms (GCM) 10K type strain sequencing project: providing services to taxonomists for standard genome sequencing and annotation.</title>
        <authorList>
            <consortium name="The Broad Institute Genomics Platform"/>
            <consortium name="The Broad Institute Genome Sequencing Center for Infectious Disease"/>
            <person name="Wu L."/>
            <person name="Ma J."/>
        </authorList>
    </citation>
    <scope>NUCLEOTIDE SEQUENCE [LARGE SCALE GENOMIC DNA]</scope>
    <source>
        <strain evidence="2">KCTC 23314</strain>
    </source>
</reference>
<sequence length="70" mass="7647">MPRTIPLPSNSTWPQRLTDVKCQPVAESRPKVRQVFCPLPLGNASEGAANPQRVFDYMGRAGPAGTAVRR</sequence>
<organism evidence="1 2">
    <name type="scientific">Pseudorhodoferax aquiterrae</name>
    <dbReference type="NCBI Taxonomy" id="747304"/>
    <lineage>
        <taxon>Bacteria</taxon>
        <taxon>Pseudomonadati</taxon>
        <taxon>Pseudomonadota</taxon>
        <taxon>Betaproteobacteria</taxon>
        <taxon>Burkholderiales</taxon>
        <taxon>Comamonadaceae</taxon>
    </lineage>
</organism>
<comment type="caution">
    <text evidence="1">The sequence shown here is derived from an EMBL/GenBank/DDBJ whole genome shotgun (WGS) entry which is preliminary data.</text>
</comment>
<gene>
    <name evidence="1" type="ORF">GCM10007320_38560</name>
</gene>
<protein>
    <submittedName>
        <fullName evidence="1">Uncharacterized protein</fullName>
    </submittedName>
</protein>
<proteinExistence type="predicted"/>
<evidence type="ECO:0000313" key="2">
    <source>
        <dbReference type="Proteomes" id="UP000626210"/>
    </source>
</evidence>
<name>A0ABQ3G5V3_9BURK</name>
<keyword evidence="2" id="KW-1185">Reference proteome</keyword>
<evidence type="ECO:0000313" key="1">
    <source>
        <dbReference type="EMBL" id="GHC90347.1"/>
    </source>
</evidence>
<dbReference type="Proteomes" id="UP000626210">
    <property type="component" value="Unassembled WGS sequence"/>
</dbReference>
<accession>A0ABQ3G5V3</accession>
<dbReference type="EMBL" id="BMYK01000013">
    <property type="protein sequence ID" value="GHC90347.1"/>
    <property type="molecule type" value="Genomic_DNA"/>
</dbReference>